<proteinExistence type="predicted"/>
<sequence length="106" mass="11959">MRKKGERKGLKTHGPFGKVVRRRAGQVRRRVLRELEEEGKPIKLRKLAKTVLEEIFTQSERGAGSWSSLAKREPEMLASLHSILKSSKRVGIDCHGVVSLARTNKS</sequence>
<organism evidence="1 2">
    <name type="scientific">Chloropicon primus</name>
    <dbReference type="NCBI Taxonomy" id="1764295"/>
    <lineage>
        <taxon>Eukaryota</taxon>
        <taxon>Viridiplantae</taxon>
        <taxon>Chlorophyta</taxon>
        <taxon>Chloropicophyceae</taxon>
        <taxon>Chloropicales</taxon>
        <taxon>Chloropicaceae</taxon>
        <taxon>Chloropicon</taxon>
    </lineage>
</organism>
<name>A0A5B8MJT5_9CHLO</name>
<dbReference type="EMBL" id="CP031036">
    <property type="protein sequence ID" value="QDZ19650.1"/>
    <property type="molecule type" value="Genomic_DNA"/>
</dbReference>
<evidence type="ECO:0000313" key="2">
    <source>
        <dbReference type="Proteomes" id="UP000316726"/>
    </source>
</evidence>
<accession>A0A5B8MJT5</accession>
<dbReference type="Proteomes" id="UP000316726">
    <property type="component" value="Chromosome 3"/>
</dbReference>
<keyword evidence="2" id="KW-1185">Reference proteome</keyword>
<evidence type="ECO:0000313" key="1">
    <source>
        <dbReference type="EMBL" id="QDZ19650.1"/>
    </source>
</evidence>
<reference evidence="1 2" key="1">
    <citation type="submission" date="2018-07" db="EMBL/GenBank/DDBJ databases">
        <title>The complete nuclear genome of the prasinophyte Chloropicon primus (CCMP1205).</title>
        <authorList>
            <person name="Pombert J.-F."/>
            <person name="Otis C."/>
            <person name="Turmel M."/>
            <person name="Lemieux C."/>
        </authorList>
    </citation>
    <scope>NUCLEOTIDE SEQUENCE [LARGE SCALE GENOMIC DNA]</scope>
    <source>
        <strain evidence="1 2">CCMP1205</strain>
    </source>
</reference>
<protein>
    <submittedName>
        <fullName evidence="1">Uncharacterized protein</fullName>
    </submittedName>
</protein>
<dbReference type="AlphaFoldDB" id="A0A5B8MJT5"/>
<gene>
    <name evidence="1" type="ORF">A3770_03p21680</name>
</gene>